<dbReference type="RefSeq" id="WP_323244467.1">
    <property type="nucleotide sequence ID" value="NZ_JAYGHK010000067.1"/>
</dbReference>
<accession>A0ABU5UUI1</accession>
<evidence type="ECO:0000313" key="1">
    <source>
        <dbReference type="EMBL" id="MEA5609911.1"/>
    </source>
</evidence>
<dbReference type="Proteomes" id="UP001303285">
    <property type="component" value="Unassembled WGS sequence"/>
</dbReference>
<name>A0ABU5UUI1_NODSP</name>
<comment type="caution">
    <text evidence="1">The sequence shown here is derived from an EMBL/GenBank/DDBJ whole genome shotgun (WGS) entry which is preliminary data.</text>
</comment>
<evidence type="ECO:0008006" key="3">
    <source>
        <dbReference type="Google" id="ProtNLM"/>
    </source>
</evidence>
<gene>
    <name evidence="1" type="ORF">VB695_17870</name>
</gene>
<evidence type="ECO:0000313" key="2">
    <source>
        <dbReference type="Proteomes" id="UP001303285"/>
    </source>
</evidence>
<sequence length="88" mass="9674">MNNKHNLEINDLIDNAVNNALERRNEALEALADVSDEEMKNVSGGFTLTTSGARILTTYGVIFNPRTTIGYVEQDSPNTYTPNVTVLS</sequence>
<protein>
    <recommendedName>
        <fullName evidence="3">Nif11 domain-containing protein</fullName>
    </recommendedName>
</protein>
<keyword evidence="2" id="KW-1185">Reference proteome</keyword>
<reference evidence="1 2" key="1">
    <citation type="submission" date="2023-12" db="EMBL/GenBank/DDBJ databases">
        <title>Baltic Sea Cyanobacteria.</title>
        <authorList>
            <person name="Delbaje E."/>
            <person name="Fewer D.P."/>
            <person name="Shishido T.K."/>
        </authorList>
    </citation>
    <scope>NUCLEOTIDE SEQUENCE [LARGE SCALE GENOMIC DNA]</scope>
    <source>
        <strain evidence="1 2">UHCC 0060</strain>
    </source>
</reference>
<organism evidence="1 2">
    <name type="scientific">Nodularia spumigena UHCC 0060</name>
    <dbReference type="NCBI Taxonomy" id="3110300"/>
    <lineage>
        <taxon>Bacteria</taxon>
        <taxon>Bacillati</taxon>
        <taxon>Cyanobacteriota</taxon>
        <taxon>Cyanophyceae</taxon>
        <taxon>Nostocales</taxon>
        <taxon>Nodulariaceae</taxon>
        <taxon>Nodularia</taxon>
    </lineage>
</organism>
<proteinExistence type="predicted"/>
<dbReference type="EMBL" id="JAYGHK010000067">
    <property type="protein sequence ID" value="MEA5609911.1"/>
    <property type="molecule type" value="Genomic_DNA"/>
</dbReference>